<feature type="transmembrane region" description="Helical" evidence="1">
    <location>
        <begin position="230"/>
        <end position="250"/>
    </location>
</feature>
<dbReference type="PANTHER" id="PTHR31587">
    <property type="entry name" value="TRANSMEMBRANE PROTEIN (DUF2215)"/>
    <property type="match status" value="1"/>
</dbReference>
<keyword evidence="1" id="KW-0812">Transmembrane</keyword>
<proteinExistence type="predicted"/>
<dbReference type="EMBL" id="SDRB02001404">
    <property type="protein sequence ID" value="THG21383.1"/>
    <property type="molecule type" value="Genomic_DNA"/>
</dbReference>
<feature type="transmembrane region" description="Helical" evidence="1">
    <location>
        <begin position="87"/>
        <end position="107"/>
    </location>
</feature>
<evidence type="ECO:0000256" key="1">
    <source>
        <dbReference type="SAM" id="Phobius"/>
    </source>
</evidence>
<keyword evidence="1" id="KW-0472">Membrane</keyword>
<gene>
    <name evidence="2" type="ORF">TEA_016321</name>
</gene>
<feature type="transmembrane region" description="Helical" evidence="1">
    <location>
        <begin position="41"/>
        <end position="67"/>
    </location>
</feature>
<dbReference type="PANTHER" id="PTHR31587:SF3">
    <property type="entry name" value="EXPRESSED PROTEIN"/>
    <property type="match status" value="1"/>
</dbReference>
<feature type="transmembrane region" description="Helical" evidence="1">
    <location>
        <begin position="128"/>
        <end position="148"/>
    </location>
</feature>
<keyword evidence="1" id="KW-1133">Transmembrane helix</keyword>
<comment type="caution">
    <text evidence="2">The sequence shown here is derived from an EMBL/GenBank/DDBJ whole genome shotgun (WGS) entry which is preliminary data.</text>
</comment>
<reference evidence="2 3" key="1">
    <citation type="journal article" date="2018" name="Proc. Natl. Acad. Sci. U.S.A.">
        <title>Draft genome sequence of Camellia sinensis var. sinensis provides insights into the evolution of the tea genome and tea quality.</title>
        <authorList>
            <person name="Wei C."/>
            <person name="Yang H."/>
            <person name="Wang S."/>
            <person name="Zhao J."/>
            <person name="Liu C."/>
            <person name="Gao L."/>
            <person name="Xia E."/>
            <person name="Lu Y."/>
            <person name="Tai Y."/>
            <person name="She G."/>
            <person name="Sun J."/>
            <person name="Cao H."/>
            <person name="Tong W."/>
            <person name="Gao Q."/>
            <person name="Li Y."/>
            <person name="Deng W."/>
            <person name="Jiang X."/>
            <person name="Wang W."/>
            <person name="Chen Q."/>
            <person name="Zhang S."/>
            <person name="Li H."/>
            <person name="Wu J."/>
            <person name="Wang P."/>
            <person name="Li P."/>
            <person name="Shi C."/>
            <person name="Zheng F."/>
            <person name="Jian J."/>
            <person name="Huang B."/>
            <person name="Shan D."/>
            <person name="Shi M."/>
            <person name="Fang C."/>
            <person name="Yue Y."/>
            <person name="Li F."/>
            <person name="Li D."/>
            <person name="Wei S."/>
            <person name="Han B."/>
            <person name="Jiang C."/>
            <person name="Yin Y."/>
            <person name="Xia T."/>
            <person name="Zhang Z."/>
            <person name="Bennetzen J.L."/>
            <person name="Zhao S."/>
            <person name="Wan X."/>
        </authorList>
    </citation>
    <scope>NUCLEOTIDE SEQUENCE [LARGE SCALE GENOMIC DNA]</scope>
    <source>
        <strain evidence="3">cv. Shuchazao</strain>
        <tissue evidence="2">Leaf</tissue>
    </source>
</reference>
<dbReference type="STRING" id="542762.A0A4S4EWK8"/>
<protein>
    <submittedName>
        <fullName evidence="2">Uncharacterized protein</fullName>
    </submittedName>
</protein>
<dbReference type="Proteomes" id="UP000306102">
    <property type="component" value="Unassembled WGS sequence"/>
</dbReference>
<evidence type="ECO:0000313" key="2">
    <source>
        <dbReference type="EMBL" id="THG21383.1"/>
    </source>
</evidence>
<organism evidence="2 3">
    <name type="scientific">Camellia sinensis var. sinensis</name>
    <name type="common">China tea</name>
    <dbReference type="NCBI Taxonomy" id="542762"/>
    <lineage>
        <taxon>Eukaryota</taxon>
        <taxon>Viridiplantae</taxon>
        <taxon>Streptophyta</taxon>
        <taxon>Embryophyta</taxon>
        <taxon>Tracheophyta</taxon>
        <taxon>Spermatophyta</taxon>
        <taxon>Magnoliopsida</taxon>
        <taxon>eudicotyledons</taxon>
        <taxon>Gunneridae</taxon>
        <taxon>Pentapetalae</taxon>
        <taxon>asterids</taxon>
        <taxon>Ericales</taxon>
        <taxon>Theaceae</taxon>
        <taxon>Camellia</taxon>
    </lineage>
</organism>
<accession>A0A4S4EWK8</accession>
<feature type="transmembrane region" description="Helical" evidence="1">
    <location>
        <begin position="6"/>
        <end position="29"/>
    </location>
</feature>
<sequence>MARNLIVVVVVCHLRLLYSSSLMVARVILKGLVHLGFWAYLGYTLVSIFLLLGIVVAGAALGCWLVWKFVISDDGSVDVGVAQFVKWATRVIAATFIFQVAIVFMLINSVIMLHLHISGPNGNQTLDTPLVMGALASCLSICFLITSFKWNGPDSTITFGNSIYSANGNPWWTIGRANVRQNRAEFLSRAGMVASRGTLEQPKEIFWLVRLSCQRCGVHARLGKVNVQFLLKYLVFLTFIGLCCLMWCQFQSSYDLLFMLHGMISLTTGRVTRNQQDYYSTFHRTPNRKKFSKKEWENITQESTRHAVAELASSPKFTDWIIKHADRI</sequence>
<keyword evidence="3" id="KW-1185">Reference proteome</keyword>
<evidence type="ECO:0000313" key="3">
    <source>
        <dbReference type="Proteomes" id="UP000306102"/>
    </source>
</evidence>
<dbReference type="AlphaFoldDB" id="A0A4S4EWK8"/>
<name>A0A4S4EWK8_CAMSN</name>